<protein>
    <submittedName>
        <fullName evidence="2">Uncharacterized protein</fullName>
    </submittedName>
</protein>
<sequence>MDNTRHLWTGWVTAEYCCLDTTEFGGVAFRVISDMGLGNVYMDRDKETRRHTYQHSDRHRTIESNWDETNMDRRRHHPKNGRHKGSEVKRGR</sequence>
<dbReference type="AlphaFoldDB" id="A0AAV4J0Z6"/>
<feature type="region of interest" description="Disordered" evidence="1">
    <location>
        <begin position="50"/>
        <end position="92"/>
    </location>
</feature>
<proteinExistence type="predicted"/>
<feature type="compositionally biased region" description="Basic residues" evidence="1">
    <location>
        <begin position="73"/>
        <end position="83"/>
    </location>
</feature>
<feature type="compositionally biased region" description="Basic and acidic residues" evidence="1">
    <location>
        <begin position="50"/>
        <end position="62"/>
    </location>
</feature>
<keyword evidence="3" id="KW-1185">Reference proteome</keyword>
<name>A0AAV4J0Z6_9GAST</name>
<dbReference type="EMBL" id="BMAT01006609">
    <property type="protein sequence ID" value="GFS16399.1"/>
    <property type="molecule type" value="Genomic_DNA"/>
</dbReference>
<comment type="caution">
    <text evidence="2">The sequence shown here is derived from an EMBL/GenBank/DDBJ whole genome shotgun (WGS) entry which is preliminary data.</text>
</comment>
<organism evidence="2 3">
    <name type="scientific">Elysia marginata</name>
    <dbReference type="NCBI Taxonomy" id="1093978"/>
    <lineage>
        <taxon>Eukaryota</taxon>
        <taxon>Metazoa</taxon>
        <taxon>Spiralia</taxon>
        <taxon>Lophotrochozoa</taxon>
        <taxon>Mollusca</taxon>
        <taxon>Gastropoda</taxon>
        <taxon>Heterobranchia</taxon>
        <taxon>Euthyneura</taxon>
        <taxon>Panpulmonata</taxon>
        <taxon>Sacoglossa</taxon>
        <taxon>Placobranchoidea</taxon>
        <taxon>Plakobranchidae</taxon>
        <taxon>Elysia</taxon>
    </lineage>
</organism>
<reference evidence="2 3" key="1">
    <citation type="journal article" date="2021" name="Elife">
        <title>Chloroplast acquisition without the gene transfer in kleptoplastic sea slugs, Plakobranchus ocellatus.</title>
        <authorList>
            <person name="Maeda T."/>
            <person name="Takahashi S."/>
            <person name="Yoshida T."/>
            <person name="Shimamura S."/>
            <person name="Takaki Y."/>
            <person name="Nagai Y."/>
            <person name="Toyoda A."/>
            <person name="Suzuki Y."/>
            <person name="Arimoto A."/>
            <person name="Ishii H."/>
            <person name="Satoh N."/>
            <person name="Nishiyama T."/>
            <person name="Hasebe M."/>
            <person name="Maruyama T."/>
            <person name="Minagawa J."/>
            <person name="Obokata J."/>
            <person name="Shigenobu S."/>
        </authorList>
    </citation>
    <scope>NUCLEOTIDE SEQUENCE [LARGE SCALE GENOMIC DNA]</scope>
</reference>
<evidence type="ECO:0000256" key="1">
    <source>
        <dbReference type="SAM" id="MobiDB-lite"/>
    </source>
</evidence>
<evidence type="ECO:0000313" key="3">
    <source>
        <dbReference type="Proteomes" id="UP000762676"/>
    </source>
</evidence>
<gene>
    <name evidence="2" type="ORF">ElyMa_003213200</name>
</gene>
<accession>A0AAV4J0Z6</accession>
<dbReference type="Proteomes" id="UP000762676">
    <property type="component" value="Unassembled WGS sequence"/>
</dbReference>
<evidence type="ECO:0000313" key="2">
    <source>
        <dbReference type="EMBL" id="GFS16399.1"/>
    </source>
</evidence>